<dbReference type="Pfam" id="PF16290">
    <property type="entry name" value="DUF4936"/>
    <property type="match status" value="1"/>
</dbReference>
<evidence type="ECO:0000313" key="1">
    <source>
        <dbReference type="EMBL" id="SCY55006.1"/>
    </source>
</evidence>
<dbReference type="InterPro" id="IPR032556">
    <property type="entry name" value="DUF4936"/>
</dbReference>
<dbReference type="Proteomes" id="UP000183104">
    <property type="component" value="Unassembled WGS sequence"/>
</dbReference>
<protein>
    <recommendedName>
        <fullName evidence="3">DUF4936 domain-containing protein</fullName>
    </recommendedName>
</protein>
<evidence type="ECO:0000313" key="2">
    <source>
        <dbReference type="Proteomes" id="UP000183104"/>
    </source>
</evidence>
<dbReference type="STRING" id="381306.AN478_01090"/>
<proteinExistence type="predicted"/>
<accession>A0A1G5GTX4</accession>
<dbReference type="RefSeq" id="WP_054964775.1">
    <property type="nucleotide sequence ID" value="NZ_FMUN01000007.1"/>
</dbReference>
<organism evidence="1 2">
    <name type="scientific">Thiohalorhabdus denitrificans</name>
    <dbReference type="NCBI Taxonomy" id="381306"/>
    <lineage>
        <taxon>Bacteria</taxon>
        <taxon>Pseudomonadati</taxon>
        <taxon>Pseudomonadota</taxon>
        <taxon>Gammaproteobacteria</taxon>
        <taxon>Thiohalorhabdales</taxon>
        <taxon>Thiohalorhabdaceae</taxon>
        <taxon>Thiohalorhabdus</taxon>
    </lineage>
</organism>
<sequence length="101" mass="11109">MNGPVWGYFVYYRLAPGPVPEEAWAEIFAVVAGRTGVQGRLYGPAPDGCTWMEVYEPVPETERGVFEAALRTAVERSGLEGWLAAEEHRHVEAFPRADSGA</sequence>
<keyword evidence="2" id="KW-1185">Reference proteome</keyword>
<evidence type="ECO:0008006" key="3">
    <source>
        <dbReference type="Google" id="ProtNLM"/>
    </source>
</evidence>
<dbReference type="EMBL" id="FMUN01000007">
    <property type="protein sequence ID" value="SCY55006.1"/>
    <property type="molecule type" value="Genomic_DNA"/>
</dbReference>
<dbReference type="AlphaFoldDB" id="A0A1G5GTX4"/>
<gene>
    <name evidence="1" type="ORF">SAMN05661077_2450</name>
</gene>
<reference evidence="2" key="1">
    <citation type="submission" date="2016-10" db="EMBL/GenBank/DDBJ databases">
        <authorList>
            <person name="Varghese N."/>
        </authorList>
    </citation>
    <scope>NUCLEOTIDE SEQUENCE [LARGE SCALE GENOMIC DNA]</scope>
    <source>
        <strain evidence="2">HL 19</strain>
    </source>
</reference>
<name>A0A1G5GTX4_9GAMM</name>